<keyword evidence="2 6" id="KW-0396">Initiation factor</keyword>
<keyword evidence="7" id="KW-0472">Membrane</keyword>
<dbReference type="GO" id="GO:0006417">
    <property type="term" value="P:regulation of translation"/>
    <property type="evidence" value="ECO:0007669"/>
    <property type="project" value="UniProtKB-KW"/>
</dbReference>
<dbReference type="SUPFAM" id="SSF55418">
    <property type="entry name" value="eIF4e-like"/>
    <property type="match status" value="1"/>
</dbReference>
<organism evidence="8 9">
    <name type="scientific">Plasmodium yoelii yoelii</name>
    <dbReference type="NCBI Taxonomy" id="73239"/>
    <lineage>
        <taxon>Eukaryota</taxon>
        <taxon>Sar</taxon>
        <taxon>Alveolata</taxon>
        <taxon>Apicomplexa</taxon>
        <taxon>Aconoidasida</taxon>
        <taxon>Haemosporida</taxon>
        <taxon>Plasmodiidae</taxon>
        <taxon>Plasmodium</taxon>
        <taxon>Plasmodium (Vinckeia)</taxon>
    </lineage>
</organism>
<keyword evidence="5 6" id="KW-0648">Protein biosynthesis</keyword>
<keyword evidence="3" id="KW-0810">Translation regulation</keyword>
<evidence type="ECO:0000256" key="2">
    <source>
        <dbReference type="ARBA" id="ARBA00022540"/>
    </source>
</evidence>
<evidence type="ECO:0000256" key="7">
    <source>
        <dbReference type="SAM" id="Phobius"/>
    </source>
</evidence>
<comment type="similarity">
    <text evidence="1 6">Belongs to the eukaryotic initiation factor 4E family.</text>
</comment>
<dbReference type="PANTHER" id="PTHR11960:SF8">
    <property type="entry name" value="EUKARYOTIC TRANSLATION INITIATION FACTOR 4E1-RELATED"/>
    <property type="match status" value="1"/>
</dbReference>
<name>Q7RF51_PLAYO</name>
<dbReference type="Proteomes" id="UP000008553">
    <property type="component" value="Unassembled WGS sequence"/>
</dbReference>
<keyword evidence="7" id="KW-0812">Transmembrane</keyword>
<dbReference type="PaxDb" id="73239-Q7RF51"/>
<dbReference type="InterPro" id="IPR001040">
    <property type="entry name" value="TIF_eIF_4E"/>
</dbReference>
<protein>
    <submittedName>
        <fullName evidence="8">Initiation factor E4</fullName>
    </submittedName>
</protein>
<dbReference type="GO" id="GO:0003743">
    <property type="term" value="F:translation initiation factor activity"/>
    <property type="evidence" value="ECO:0007669"/>
    <property type="project" value="UniProtKB-KW"/>
</dbReference>
<proteinExistence type="inferred from homology"/>
<accession>Q7RF51</accession>
<dbReference type="KEGG" id="pyo:PY17X_0415700"/>
<dbReference type="PANTHER" id="PTHR11960">
    <property type="entry name" value="EUKARYOTIC TRANSLATION INITIATION FACTOR 4E RELATED"/>
    <property type="match status" value="1"/>
</dbReference>
<dbReference type="STRING" id="73239.Q7RF51"/>
<evidence type="ECO:0000256" key="1">
    <source>
        <dbReference type="ARBA" id="ARBA00009860"/>
    </source>
</evidence>
<dbReference type="Gene3D" id="3.30.760.10">
    <property type="entry name" value="RNA Cap, Translation Initiation Factor Eif4e"/>
    <property type="match status" value="1"/>
</dbReference>
<dbReference type="GO" id="GO:0000340">
    <property type="term" value="F:RNA 7-methylguanosine cap binding"/>
    <property type="evidence" value="ECO:0007669"/>
    <property type="project" value="TreeGrafter"/>
</dbReference>
<dbReference type="FunFam" id="3.30.760.10:FF:000012">
    <property type="entry name" value="Eukaryotic translation initiation factor 4E"/>
    <property type="match status" value="1"/>
</dbReference>
<dbReference type="EMBL" id="AABL01001502">
    <property type="protein sequence ID" value="EAA16793.1"/>
    <property type="molecule type" value="Genomic_DNA"/>
</dbReference>
<keyword evidence="9" id="KW-1185">Reference proteome</keyword>
<evidence type="ECO:0000313" key="8">
    <source>
        <dbReference type="EMBL" id="EAA16793.1"/>
    </source>
</evidence>
<sequence>MKYLTFNKSSKDAFDLNEKIEATKIDLSNPLLLQYNWVIWEQVSDNKIKQSNNYKDYTRPLAKFNSVQKFWQLWNRLPQPSDLLTQRSMTRFSDDGIFRIVDALMIFRDNIQPMWEDPANAGGGHFEYKILPKDFPYSQIDEFWNNLVLAIIGCSLKHYDLITGIRLVDKLSTTRYGYIRIEIWYTTITDENVRNHLRKDLEEHMCNRIDGSHVYPPRVKSLSHVHKIRITLEFIYNPYYLFLWVFIFFFF</sequence>
<dbReference type="GO" id="GO:0016281">
    <property type="term" value="C:eukaryotic translation initiation factor 4F complex"/>
    <property type="evidence" value="ECO:0007669"/>
    <property type="project" value="TreeGrafter"/>
</dbReference>
<evidence type="ECO:0000256" key="5">
    <source>
        <dbReference type="ARBA" id="ARBA00022917"/>
    </source>
</evidence>
<gene>
    <name evidence="8" type="ORF">PY04859</name>
</gene>
<dbReference type="InParanoid" id="Q7RF51"/>
<comment type="caution">
    <text evidence="8">The sequence shown here is derived from an EMBL/GenBank/DDBJ whole genome shotgun (WGS) entry which is preliminary data.</text>
</comment>
<feature type="transmembrane region" description="Helical" evidence="7">
    <location>
        <begin position="230"/>
        <end position="250"/>
    </location>
</feature>
<evidence type="ECO:0000313" key="9">
    <source>
        <dbReference type="Proteomes" id="UP000008553"/>
    </source>
</evidence>
<dbReference type="Pfam" id="PF01652">
    <property type="entry name" value="IF4E"/>
    <property type="match status" value="1"/>
</dbReference>
<dbReference type="InterPro" id="IPR023398">
    <property type="entry name" value="TIF_eIF4e-like"/>
</dbReference>
<keyword evidence="4 6" id="KW-0694">RNA-binding</keyword>
<evidence type="ECO:0000256" key="4">
    <source>
        <dbReference type="ARBA" id="ARBA00022884"/>
    </source>
</evidence>
<evidence type="ECO:0000256" key="3">
    <source>
        <dbReference type="ARBA" id="ARBA00022845"/>
    </source>
</evidence>
<dbReference type="AlphaFoldDB" id="Q7RF51"/>
<keyword evidence="7" id="KW-1133">Transmembrane helix</keyword>
<reference evidence="8 9" key="1">
    <citation type="journal article" date="2002" name="Nature">
        <title>Genome sequence and comparative analysis of the model rodent malaria parasite Plasmodium yoelii yoelii.</title>
        <authorList>
            <person name="Carlton J.M."/>
            <person name="Angiuoli S.V."/>
            <person name="Suh B.B."/>
            <person name="Kooij T.W."/>
            <person name="Pertea M."/>
            <person name="Silva J.C."/>
            <person name="Ermolaeva M.D."/>
            <person name="Allen J.E."/>
            <person name="Selengut J.D."/>
            <person name="Koo H.L."/>
            <person name="Peterson J.D."/>
            <person name="Pop M."/>
            <person name="Kosack D.S."/>
            <person name="Shumway M.F."/>
            <person name="Bidwell S.L."/>
            <person name="Shallom S.J."/>
            <person name="van Aken S.E."/>
            <person name="Riedmuller S.B."/>
            <person name="Feldblyum T.V."/>
            <person name="Cho J.K."/>
            <person name="Quackenbush J."/>
            <person name="Sedegah M."/>
            <person name="Shoaibi A."/>
            <person name="Cummings L.M."/>
            <person name="Florens L."/>
            <person name="Yates J.R."/>
            <person name="Raine J.D."/>
            <person name="Sinden R.E."/>
            <person name="Harris M.A."/>
            <person name="Cunningham D.A."/>
            <person name="Preiser P.R."/>
            <person name="Bergman L.W."/>
            <person name="Vaidya A.B."/>
            <person name="van Lin L.H."/>
            <person name="Janse C.J."/>
            <person name="Waters A.P."/>
            <person name="Smith H.O."/>
            <person name="White O.R."/>
            <person name="Salzberg S.L."/>
            <person name="Venter J.C."/>
            <person name="Fraser C.M."/>
            <person name="Hoffman S.L."/>
            <person name="Gardner M.J."/>
            <person name="Carucci D.J."/>
        </authorList>
    </citation>
    <scope>NUCLEOTIDE SEQUENCE [LARGE SCALE GENOMIC DNA]</scope>
    <source>
        <strain evidence="8 9">17XNL</strain>
    </source>
</reference>
<dbReference type="FunCoup" id="Q7RF51">
    <property type="interactions" value="87"/>
</dbReference>
<evidence type="ECO:0000256" key="6">
    <source>
        <dbReference type="RuleBase" id="RU004374"/>
    </source>
</evidence>